<protein>
    <submittedName>
        <fullName evidence="3">Uncharacterized protein</fullName>
    </submittedName>
</protein>
<evidence type="ECO:0000313" key="4">
    <source>
        <dbReference type="Proteomes" id="UP001141327"/>
    </source>
</evidence>
<keyword evidence="2" id="KW-0472">Membrane</keyword>
<gene>
    <name evidence="3" type="ORF">PAPYR_757</name>
</gene>
<keyword evidence="2" id="KW-0812">Transmembrane</keyword>
<accession>A0ABQ8UYV0</accession>
<proteinExistence type="predicted"/>
<feature type="region of interest" description="Disordered" evidence="1">
    <location>
        <begin position="1387"/>
        <end position="1411"/>
    </location>
</feature>
<reference evidence="3" key="1">
    <citation type="journal article" date="2022" name="bioRxiv">
        <title>Genomics of Preaxostyla Flagellates Illuminates Evolutionary Transitions and the Path Towards Mitochondrial Loss.</title>
        <authorList>
            <person name="Novak L.V.F."/>
            <person name="Treitli S.C."/>
            <person name="Pyrih J."/>
            <person name="Halakuc P."/>
            <person name="Pipaliya S.V."/>
            <person name="Vacek V."/>
            <person name="Brzon O."/>
            <person name="Soukal P."/>
            <person name="Eme L."/>
            <person name="Dacks J.B."/>
            <person name="Karnkowska A."/>
            <person name="Elias M."/>
            <person name="Hampl V."/>
        </authorList>
    </citation>
    <scope>NUCLEOTIDE SEQUENCE</scope>
    <source>
        <strain evidence="3">RCP-MX</strain>
    </source>
</reference>
<evidence type="ECO:0000256" key="2">
    <source>
        <dbReference type="SAM" id="Phobius"/>
    </source>
</evidence>
<feature type="transmembrane region" description="Helical" evidence="2">
    <location>
        <begin position="997"/>
        <end position="1021"/>
    </location>
</feature>
<evidence type="ECO:0000256" key="1">
    <source>
        <dbReference type="SAM" id="MobiDB-lite"/>
    </source>
</evidence>
<name>A0ABQ8UYV0_9EUKA</name>
<feature type="transmembrane region" description="Helical" evidence="2">
    <location>
        <begin position="967"/>
        <end position="990"/>
    </location>
</feature>
<comment type="caution">
    <text evidence="3">The sequence shown here is derived from an EMBL/GenBank/DDBJ whole genome shotgun (WGS) entry which is preliminary data.</text>
</comment>
<keyword evidence="2" id="KW-1133">Transmembrane helix</keyword>
<dbReference type="EMBL" id="JAPMOS010000002">
    <property type="protein sequence ID" value="KAJ4462740.1"/>
    <property type="molecule type" value="Genomic_DNA"/>
</dbReference>
<organism evidence="3 4">
    <name type="scientific">Paratrimastix pyriformis</name>
    <dbReference type="NCBI Taxonomy" id="342808"/>
    <lineage>
        <taxon>Eukaryota</taxon>
        <taxon>Metamonada</taxon>
        <taxon>Preaxostyla</taxon>
        <taxon>Paratrimastigidae</taxon>
        <taxon>Paratrimastix</taxon>
    </lineage>
</organism>
<sequence>MVGGSQFYTAFAGAKAGVNNGFGFVNEAFDLGTDVEAIGISALNTMDGLVTTVDNAIPQAALTANFDCISNGLNSIPNLNPLLGELDKLPVFKAAIPTSAYIQGQLQTLNASLGLLASLPQLSARVAIIGEVVQEMPTTSAINMIQQLDDAVTAMPVIADLKTSMNNLFNAIRAVPEPGTVNGHITDLQTSVPGMRATAGNLSADLVAVNTTLKVTLPTDVYPLAAPGGQLDDFSASVASMNSVLPALVTELNDYSNANAATMKTQLATLKTAIAQFPDTSLETGLDTLVTVKANTPSLIDRINSEISDFNSRAAALPTPLDALKNDMDTMASVKSSMPADITAMRGHVVSLQNAIALLPNMTALVEMLRGLNRTMHKVPDVNSTMTMLDDVEQAASINMTELIARLNVTVDAIANLPNTTVVRQTIAQAESLLGVFQCVQALLNMTKHVNDTLLELPPAVSQALAAADQLNSIVFPNFTDIKAQLDLIDTTVRTKMPDFAGMRDNVVNFDRNIKSAVSAVNFTQFKQSLTTLNDSLAVRHPARPSFIPPHPALLHPTSPSIPPSDAHLAAPSTSRLLPRAVLLQSVPDLAPLLANADTMKNATANLPDLGGLLATLDNLTAALASAPDFAGLSAKLQDIKNKLTLGDVSAIQTTLGNLKASVSGIPDPSPLKTAVTTLRAKMAPFASPSTAIDDMDAAITASPPPAAIPAGVSVHLTELTELRDAAAAAGAIPVTPIKDAINNVKAQADTVPSLDPVVASCDQLVANIDAMPDLESYKAAITSLGSKMTSVEPIDTAALDSIDASVTTIKSQNLPGLKASITALRDSIADLPPMSDLQNLLADASAKVSSIPSLDSVFGNLHYLDEAPAMIPDLSAIRAQIVTAQGTLAGPQVATAKGAVANAKNLIGNMLTMMHTSVGSVTTQLDQTFTGLKAQVATYRRLVNGYNDTIVTQYEPMAAQYLPAAIWGPIGILCLPIMAMIVALLGAFVCRKGCCIACGSCCTLWVLVLMWLLALIFHVVETPTFEVCSALYDPDLPAFIKPIINKVIPPIPLSLGSLSGPKLSDLELVTMGDAVLAPLAPAALSPQRVQGLATLLAAPLHVPAPQLTQMLTRPLGETHAQWAAALPGAANMDLMALLPNISLTISVGDILGYYLTCAGPSPLGQFWTLKDTLIGFARNFTDPAGLALLLQQLAGMAVVPKQGLIDALGSVDALIDSVDTLFGKVEGLTNCSRVNGVVFGAVDALCVTAVNAIILVWMGFFLTGCCLCPTLCCQFYGRPIWPKWDPKAERNYPRGWTGPRDGVAADAQQLPLGNEMRPIADNPPPMPTTIVISPAPAPEQPIPGAYPGSQPYPGYPPTAYPAQPYYGEPTALEVPQTAPLAISPAASQDYYPAPPAPAGYGGSTYAPGGY</sequence>
<dbReference type="Proteomes" id="UP001141327">
    <property type="component" value="Unassembled WGS sequence"/>
</dbReference>
<keyword evidence="4" id="KW-1185">Reference proteome</keyword>
<evidence type="ECO:0000313" key="3">
    <source>
        <dbReference type="EMBL" id="KAJ4462740.1"/>
    </source>
</evidence>